<reference evidence="4 5" key="1">
    <citation type="submission" date="2014-04" db="EMBL/GenBank/DDBJ databases">
        <authorList>
            <consortium name="DOE Joint Genome Institute"/>
            <person name="Kuo A."/>
            <person name="Kohler A."/>
            <person name="Costa M.D."/>
            <person name="Nagy L.G."/>
            <person name="Floudas D."/>
            <person name="Copeland A."/>
            <person name="Barry K.W."/>
            <person name="Cichocki N."/>
            <person name="Veneault-Fourrey C."/>
            <person name="LaButti K."/>
            <person name="Lindquist E.A."/>
            <person name="Lipzen A."/>
            <person name="Lundell T."/>
            <person name="Morin E."/>
            <person name="Murat C."/>
            <person name="Sun H."/>
            <person name="Tunlid A."/>
            <person name="Henrissat B."/>
            <person name="Grigoriev I.V."/>
            <person name="Hibbett D.S."/>
            <person name="Martin F."/>
            <person name="Nordberg H.P."/>
            <person name="Cantor M.N."/>
            <person name="Hua S.X."/>
        </authorList>
    </citation>
    <scope>NUCLEOTIDE SEQUENCE [LARGE SCALE GENOMIC DNA]</scope>
    <source>
        <strain evidence="4 5">Marx 270</strain>
    </source>
</reference>
<dbReference type="Proteomes" id="UP000054217">
    <property type="component" value="Unassembled WGS sequence"/>
</dbReference>
<evidence type="ECO:0000256" key="1">
    <source>
        <dbReference type="SAM" id="MobiDB-lite"/>
    </source>
</evidence>
<keyword evidence="2" id="KW-1133">Transmembrane helix</keyword>
<sequence>MTVPGDITTVATTYGAILLGTCFGCALTGLVFVQCVLYYKLYPGDYAWTKFLVFLVWALDLTHTILIVVTAWQSVITGFNKPEDMDLIPPALGLSVAVTAAVTFLVHCFFANRIRKLMKKWYIAVPVVILAFCRLLAACCSTSEIIRLKHYSLFIRPYPAWIFTVGVTLSASVEIIITTTMIIFLGSRKTGFANMNHIINSLILYTLETGSVTSIITVASLICWLIMRHNLIFLGMHFAIAKLYANSLLATLNTRKRLRVDRMYSSERDQTGGLAAGLPYSGVNKSHVSQRILGPTTTQKSLNVNVETTVVSKIDEGFNDFDHDIEDQRDSLTEFEKDEHKLGELRGSSEKEPNIHFP</sequence>
<accession>A0A0C3NG09</accession>
<evidence type="ECO:0000313" key="5">
    <source>
        <dbReference type="Proteomes" id="UP000054217"/>
    </source>
</evidence>
<keyword evidence="2" id="KW-0812">Transmembrane</keyword>
<feature type="transmembrane region" description="Helical" evidence="2">
    <location>
        <begin position="12"/>
        <end position="39"/>
    </location>
</feature>
<reference evidence="5" key="2">
    <citation type="submission" date="2015-01" db="EMBL/GenBank/DDBJ databases">
        <title>Evolutionary Origins and Diversification of the Mycorrhizal Mutualists.</title>
        <authorList>
            <consortium name="DOE Joint Genome Institute"/>
            <consortium name="Mycorrhizal Genomics Consortium"/>
            <person name="Kohler A."/>
            <person name="Kuo A."/>
            <person name="Nagy L.G."/>
            <person name="Floudas D."/>
            <person name="Copeland A."/>
            <person name="Barry K.W."/>
            <person name="Cichocki N."/>
            <person name="Veneault-Fourrey C."/>
            <person name="LaButti K."/>
            <person name="Lindquist E.A."/>
            <person name="Lipzen A."/>
            <person name="Lundell T."/>
            <person name="Morin E."/>
            <person name="Murat C."/>
            <person name="Riley R."/>
            <person name="Ohm R."/>
            <person name="Sun H."/>
            <person name="Tunlid A."/>
            <person name="Henrissat B."/>
            <person name="Grigoriev I.V."/>
            <person name="Hibbett D.S."/>
            <person name="Martin F."/>
        </authorList>
    </citation>
    <scope>NUCLEOTIDE SEQUENCE [LARGE SCALE GENOMIC DNA]</scope>
    <source>
        <strain evidence="5">Marx 270</strain>
    </source>
</reference>
<evidence type="ECO:0000256" key="2">
    <source>
        <dbReference type="SAM" id="Phobius"/>
    </source>
</evidence>
<protein>
    <recommendedName>
        <fullName evidence="3">DUF6534 domain-containing protein</fullName>
    </recommendedName>
</protein>
<dbReference type="PANTHER" id="PTHR40465">
    <property type="entry name" value="CHROMOSOME 1, WHOLE GENOME SHOTGUN SEQUENCE"/>
    <property type="match status" value="1"/>
</dbReference>
<gene>
    <name evidence="4" type="ORF">M404DRAFT_775788</name>
</gene>
<organism evidence="4 5">
    <name type="scientific">Pisolithus tinctorius Marx 270</name>
    <dbReference type="NCBI Taxonomy" id="870435"/>
    <lineage>
        <taxon>Eukaryota</taxon>
        <taxon>Fungi</taxon>
        <taxon>Dikarya</taxon>
        <taxon>Basidiomycota</taxon>
        <taxon>Agaricomycotina</taxon>
        <taxon>Agaricomycetes</taxon>
        <taxon>Agaricomycetidae</taxon>
        <taxon>Boletales</taxon>
        <taxon>Sclerodermatineae</taxon>
        <taxon>Pisolithaceae</taxon>
        <taxon>Pisolithus</taxon>
    </lineage>
</organism>
<evidence type="ECO:0000313" key="4">
    <source>
        <dbReference type="EMBL" id="KIN99959.1"/>
    </source>
</evidence>
<keyword evidence="5" id="KW-1185">Reference proteome</keyword>
<feature type="transmembrane region" description="Helical" evidence="2">
    <location>
        <begin position="233"/>
        <end position="252"/>
    </location>
</feature>
<feature type="transmembrane region" description="Helical" evidence="2">
    <location>
        <begin position="198"/>
        <end position="227"/>
    </location>
</feature>
<feature type="domain" description="DUF6534" evidence="3">
    <location>
        <begin position="170"/>
        <end position="257"/>
    </location>
</feature>
<feature type="region of interest" description="Disordered" evidence="1">
    <location>
        <begin position="329"/>
        <end position="358"/>
    </location>
</feature>
<feature type="transmembrane region" description="Helical" evidence="2">
    <location>
        <begin position="158"/>
        <end position="186"/>
    </location>
</feature>
<dbReference type="InParanoid" id="A0A0C3NG09"/>
<dbReference type="InterPro" id="IPR045339">
    <property type="entry name" value="DUF6534"/>
</dbReference>
<evidence type="ECO:0000259" key="3">
    <source>
        <dbReference type="Pfam" id="PF20152"/>
    </source>
</evidence>
<keyword evidence="2" id="KW-0472">Membrane</keyword>
<dbReference type="HOGENOM" id="CLU_046025_0_0_1"/>
<dbReference type="OrthoDB" id="3206554at2759"/>
<name>A0A0C3NG09_PISTI</name>
<proteinExistence type="predicted"/>
<feature type="transmembrane region" description="Helical" evidence="2">
    <location>
        <begin position="51"/>
        <end position="75"/>
    </location>
</feature>
<feature type="transmembrane region" description="Helical" evidence="2">
    <location>
        <begin position="87"/>
        <end position="110"/>
    </location>
</feature>
<dbReference type="EMBL" id="KN832000">
    <property type="protein sequence ID" value="KIN99959.1"/>
    <property type="molecule type" value="Genomic_DNA"/>
</dbReference>
<dbReference type="STRING" id="870435.A0A0C3NG09"/>
<dbReference type="AlphaFoldDB" id="A0A0C3NG09"/>
<dbReference type="PANTHER" id="PTHR40465:SF1">
    <property type="entry name" value="DUF6534 DOMAIN-CONTAINING PROTEIN"/>
    <property type="match status" value="1"/>
</dbReference>
<dbReference type="Pfam" id="PF20152">
    <property type="entry name" value="DUF6534"/>
    <property type="match status" value="1"/>
</dbReference>
<feature type="transmembrane region" description="Helical" evidence="2">
    <location>
        <begin position="122"/>
        <end position="146"/>
    </location>
</feature>